<keyword evidence="1" id="KW-0472">Membrane</keyword>
<comment type="caution">
    <text evidence="2">The sequence shown here is derived from an EMBL/GenBank/DDBJ whole genome shotgun (WGS) entry which is preliminary data.</text>
</comment>
<feature type="non-terminal residue" evidence="2">
    <location>
        <position position="158"/>
    </location>
</feature>
<sequence>MDKQYYFSCVNCNGKIKLTNDNVSLLDDGGVLTCECGVFLYPDDVKYDEAKKIIKDRKKTEYVIYFLSAICVLLAFAFKAPALLPIIVIISGAIIRSQNSGEIIELTTKLSPQNASPSKRFSSIKEFKVTSEKFRFGFSKVVNKCCVCEALTKQTVND</sequence>
<evidence type="ECO:0000313" key="2">
    <source>
        <dbReference type="EMBL" id="MBF4275307.1"/>
    </source>
</evidence>
<keyword evidence="1" id="KW-0812">Transmembrane</keyword>
<dbReference type="EMBL" id="RDOM01001067">
    <property type="protein sequence ID" value="MBF4275307.1"/>
    <property type="molecule type" value="Genomic_DNA"/>
</dbReference>
<keyword evidence="1" id="KW-1133">Transmembrane helix</keyword>
<gene>
    <name evidence="2" type="ORF">EAY07_25530</name>
</gene>
<dbReference type="RefSeq" id="WP_194574390.1">
    <property type="nucleotide sequence ID" value="NZ_RDOM01001067.1"/>
</dbReference>
<evidence type="ECO:0000256" key="1">
    <source>
        <dbReference type="SAM" id="Phobius"/>
    </source>
</evidence>
<protein>
    <submittedName>
        <fullName evidence="2">Uncharacterized protein</fullName>
    </submittedName>
</protein>
<dbReference type="Proteomes" id="UP000722957">
    <property type="component" value="Unassembled WGS sequence"/>
</dbReference>
<name>A0ABD4KUZ8_VIBAN</name>
<reference evidence="2 3" key="1">
    <citation type="journal article" date="2021" name="PeerJ">
        <title>Analysis of 44 Vibrio anguillarum genomes reveals high genetic diversity.</title>
        <authorList>
            <person name="Hansen M.J."/>
            <person name="Dalsgaard I."/>
        </authorList>
    </citation>
    <scope>NUCLEOTIDE SEQUENCE [LARGE SCALE GENOMIC DNA]</scope>
    <source>
        <strain evidence="2 3">17-16730-2A</strain>
    </source>
</reference>
<evidence type="ECO:0000313" key="3">
    <source>
        <dbReference type="Proteomes" id="UP000722957"/>
    </source>
</evidence>
<proteinExistence type="predicted"/>
<organism evidence="2 3">
    <name type="scientific">Vibrio anguillarum</name>
    <name type="common">Listonella anguillarum</name>
    <dbReference type="NCBI Taxonomy" id="55601"/>
    <lineage>
        <taxon>Bacteria</taxon>
        <taxon>Pseudomonadati</taxon>
        <taxon>Pseudomonadota</taxon>
        <taxon>Gammaproteobacteria</taxon>
        <taxon>Vibrionales</taxon>
        <taxon>Vibrionaceae</taxon>
        <taxon>Vibrio</taxon>
    </lineage>
</organism>
<feature type="transmembrane region" description="Helical" evidence="1">
    <location>
        <begin position="62"/>
        <end position="95"/>
    </location>
</feature>
<dbReference type="AlphaFoldDB" id="A0ABD4KUZ8"/>
<accession>A0ABD4KUZ8</accession>